<comment type="subcellular location">
    <subcellularLocation>
        <location evidence="1">Cell membrane</location>
        <topology evidence="1">Multi-pass membrane protein</topology>
    </subcellularLocation>
    <subcellularLocation>
        <location evidence="7">Membrane</location>
        <topology evidence="7">Multi-pass membrane protein</topology>
    </subcellularLocation>
</comment>
<dbReference type="GO" id="GO:0005886">
    <property type="term" value="C:plasma membrane"/>
    <property type="evidence" value="ECO:0007669"/>
    <property type="project" value="UniProtKB-SubCell"/>
</dbReference>
<proteinExistence type="inferred from homology"/>
<evidence type="ECO:0000256" key="5">
    <source>
        <dbReference type="ARBA" id="ARBA00022989"/>
    </source>
</evidence>
<evidence type="ECO:0000259" key="9">
    <source>
        <dbReference type="Pfam" id="PF00361"/>
    </source>
</evidence>
<feature type="transmembrane region" description="Helical" evidence="8">
    <location>
        <begin position="25"/>
        <end position="44"/>
    </location>
</feature>
<name>A0A2K1P1B8_9BACT</name>
<evidence type="ECO:0000313" key="10">
    <source>
        <dbReference type="EMBL" id="PNR96593.1"/>
    </source>
</evidence>
<dbReference type="PANTHER" id="PTHR42703">
    <property type="entry name" value="NADH DEHYDROGENASE"/>
    <property type="match status" value="1"/>
</dbReference>
<evidence type="ECO:0000256" key="4">
    <source>
        <dbReference type="ARBA" id="ARBA00022692"/>
    </source>
</evidence>
<accession>A0A2K1P1B8</accession>
<comment type="similarity">
    <text evidence="2">Belongs to the CPA3 antiporters (TC 2.A.63) subunit D family.</text>
</comment>
<dbReference type="RefSeq" id="WP_103066996.1">
    <property type="nucleotide sequence ID" value="NZ_AZRL01000012.1"/>
</dbReference>
<dbReference type="PANTHER" id="PTHR42703:SF1">
    <property type="entry name" value="NA(+)_H(+) ANTIPORTER SUBUNIT D1"/>
    <property type="match status" value="1"/>
</dbReference>
<feature type="transmembrane region" description="Helical" evidence="8">
    <location>
        <begin position="420"/>
        <end position="443"/>
    </location>
</feature>
<keyword evidence="6 8" id="KW-0472">Membrane</keyword>
<dbReference type="Pfam" id="PF00361">
    <property type="entry name" value="Proton_antipo_M"/>
    <property type="match status" value="1"/>
</dbReference>
<evidence type="ECO:0000256" key="3">
    <source>
        <dbReference type="ARBA" id="ARBA00022475"/>
    </source>
</evidence>
<feature type="domain" description="NADH:quinone oxidoreductase/Mrp antiporter transmembrane" evidence="9">
    <location>
        <begin position="108"/>
        <end position="374"/>
    </location>
</feature>
<dbReference type="InterPro" id="IPR050586">
    <property type="entry name" value="CPA3_Na-H_Antiporter_D"/>
</dbReference>
<evidence type="ECO:0000256" key="7">
    <source>
        <dbReference type="RuleBase" id="RU000320"/>
    </source>
</evidence>
<feature type="transmembrane region" description="Helical" evidence="8">
    <location>
        <begin position="114"/>
        <end position="132"/>
    </location>
</feature>
<feature type="transmembrane region" description="Helical" evidence="8">
    <location>
        <begin position="215"/>
        <end position="233"/>
    </location>
</feature>
<feature type="transmembrane region" description="Helical" evidence="8">
    <location>
        <begin position="245"/>
        <end position="263"/>
    </location>
</feature>
<evidence type="ECO:0000256" key="8">
    <source>
        <dbReference type="SAM" id="Phobius"/>
    </source>
</evidence>
<protein>
    <recommendedName>
        <fullName evidence="9">NADH:quinone oxidoreductase/Mrp antiporter transmembrane domain-containing protein</fullName>
    </recommendedName>
</protein>
<feature type="transmembrane region" description="Helical" evidence="8">
    <location>
        <begin position="90"/>
        <end position="108"/>
    </location>
</feature>
<feature type="transmembrane region" description="Helical" evidence="8">
    <location>
        <begin position="64"/>
        <end position="83"/>
    </location>
</feature>
<dbReference type="EMBL" id="AZRL01000012">
    <property type="protein sequence ID" value="PNR96593.1"/>
    <property type="molecule type" value="Genomic_DNA"/>
</dbReference>
<dbReference type="AlphaFoldDB" id="A0A2K1P1B8"/>
<evidence type="ECO:0000256" key="6">
    <source>
        <dbReference type="ARBA" id="ARBA00023136"/>
    </source>
</evidence>
<feature type="transmembrane region" description="Helical" evidence="8">
    <location>
        <begin position="394"/>
        <end position="414"/>
    </location>
</feature>
<evidence type="ECO:0000256" key="1">
    <source>
        <dbReference type="ARBA" id="ARBA00004651"/>
    </source>
</evidence>
<sequence>MFLLVSLIPISLGVLTYIFKRKTTLLVIISYILTFIFLTIFQEGSFVIGNYSPLKGIEFSFDPTIKFLLILFNVFSLITFFRIFKNYDHVFFSLWLLLTGSINGFFMSRDFFNIYVHLELASILVFLLLSYDKNEIRIWAALKYMMMSLVALNFYLIGVGILYSNSGTLNLNYNLSNGINTFAFSFILTGLLTKGGLFFLSGWLPDAHTEAVKGISPILSGIIVKLPLFIIYLLTSSLPHELKNFLYYFAIITAIFASIFTLLQNDIKKFLAYSTMTQMSYGLMIILLRPSLFPYFIVFHMFTKGFLFMIAEDIYEKNGTKNLKDLENSQISLDTFLLLIFLLMNLGGLFPFSLYILKDNLSLSYLLEINIFIFGMYFYKLLNTFKVEKKKFEYKYWYIFIFVILNVVFITYYFTTIASYLSILKILTGYLLFAAGTLSFILLRKKVALSSIDIYSFENSFIYQISFLLLALLIEI</sequence>
<comment type="caution">
    <text evidence="10">The sequence shown here is derived from an EMBL/GenBank/DDBJ whole genome shotgun (WGS) entry which is preliminary data.</text>
</comment>
<dbReference type="InterPro" id="IPR001750">
    <property type="entry name" value="ND/Mrp_TM"/>
</dbReference>
<dbReference type="OrthoDB" id="9811798at2"/>
<feature type="transmembrane region" description="Helical" evidence="8">
    <location>
        <begin position="144"/>
        <end position="163"/>
    </location>
</feature>
<keyword evidence="4 7" id="KW-0812">Transmembrane</keyword>
<gene>
    <name evidence="10" type="ORF">X929_05435</name>
</gene>
<feature type="transmembrane region" description="Helical" evidence="8">
    <location>
        <begin position="455"/>
        <end position="474"/>
    </location>
</feature>
<feature type="transmembrane region" description="Helical" evidence="8">
    <location>
        <begin position="363"/>
        <end position="382"/>
    </location>
</feature>
<reference evidence="10 11" key="1">
    <citation type="submission" date="2013-12" db="EMBL/GenBank/DDBJ databases">
        <title>Comparative genomics of Petrotoga isolates.</title>
        <authorList>
            <person name="Nesbo C.L."/>
            <person name="Charchuk R."/>
            <person name="Chow K."/>
        </authorList>
    </citation>
    <scope>NUCLEOTIDE SEQUENCE [LARGE SCALE GENOMIC DNA]</scope>
    <source>
        <strain evidence="10 11">DSM 13574</strain>
    </source>
</reference>
<keyword evidence="3" id="KW-1003">Cell membrane</keyword>
<keyword evidence="5 8" id="KW-1133">Transmembrane helix</keyword>
<dbReference type="Proteomes" id="UP000236434">
    <property type="component" value="Unassembled WGS sequence"/>
</dbReference>
<feature type="transmembrane region" description="Helical" evidence="8">
    <location>
        <begin position="336"/>
        <end position="357"/>
    </location>
</feature>
<evidence type="ECO:0000256" key="2">
    <source>
        <dbReference type="ARBA" id="ARBA00005346"/>
    </source>
</evidence>
<evidence type="ECO:0000313" key="11">
    <source>
        <dbReference type="Proteomes" id="UP000236434"/>
    </source>
</evidence>
<organism evidence="10 11">
    <name type="scientific">Petrotoga olearia DSM 13574</name>
    <dbReference type="NCBI Taxonomy" id="1122955"/>
    <lineage>
        <taxon>Bacteria</taxon>
        <taxon>Thermotogati</taxon>
        <taxon>Thermotogota</taxon>
        <taxon>Thermotogae</taxon>
        <taxon>Petrotogales</taxon>
        <taxon>Petrotogaceae</taxon>
        <taxon>Petrotoga</taxon>
    </lineage>
</organism>
<feature type="transmembrane region" description="Helical" evidence="8">
    <location>
        <begin position="270"/>
        <end position="288"/>
    </location>
</feature>
<feature type="transmembrane region" description="Helical" evidence="8">
    <location>
        <begin position="183"/>
        <end position="203"/>
    </location>
</feature>